<sequence length="96" mass="10695">MEKPVLSHGIPIGGKALQGQSEHDYHPRESRSIHQRLQHPSEAEVSPVEDLGLRAAGSDDICPSGRLPFAGDSEDELAKDWTKRRMKDDLVPETKR</sequence>
<comment type="caution">
    <text evidence="1">The sequence shown here is derived from an EMBL/GenBank/DDBJ whole genome shotgun (WGS) entry which is preliminary data.</text>
</comment>
<dbReference type="Proteomes" id="UP000827872">
    <property type="component" value="Linkage Group LG05"/>
</dbReference>
<reference evidence="1" key="1">
    <citation type="submission" date="2021-08" db="EMBL/GenBank/DDBJ databases">
        <title>The first chromosome-level gecko genome reveals the dynamic sex chromosomes of Neotropical dwarf geckos (Sphaerodactylidae: Sphaerodactylus).</title>
        <authorList>
            <person name="Pinto B.J."/>
            <person name="Keating S.E."/>
            <person name="Gamble T."/>
        </authorList>
    </citation>
    <scope>NUCLEOTIDE SEQUENCE</scope>
    <source>
        <strain evidence="1">TG3544</strain>
    </source>
</reference>
<evidence type="ECO:0000313" key="2">
    <source>
        <dbReference type="Proteomes" id="UP000827872"/>
    </source>
</evidence>
<protein>
    <submittedName>
        <fullName evidence="1">Uncharacterized protein</fullName>
    </submittedName>
</protein>
<name>A0ACB8F7N1_9SAUR</name>
<organism evidence="1 2">
    <name type="scientific">Sphaerodactylus townsendi</name>
    <dbReference type="NCBI Taxonomy" id="933632"/>
    <lineage>
        <taxon>Eukaryota</taxon>
        <taxon>Metazoa</taxon>
        <taxon>Chordata</taxon>
        <taxon>Craniata</taxon>
        <taxon>Vertebrata</taxon>
        <taxon>Euteleostomi</taxon>
        <taxon>Lepidosauria</taxon>
        <taxon>Squamata</taxon>
        <taxon>Bifurcata</taxon>
        <taxon>Gekkota</taxon>
        <taxon>Sphaerodactylidae</taxon>
        <taxon>Sphaerodactylus</taxon>
    </lineage>
</organism>
<gene>
    <name evidence="1" type="ORF">K3G42_029903</name>
</gene>
<proteinExistence type="predicted"/>
<accession>A0ACB8F7N1</accession>
<evidence type="ECO:0000313" key="1">
    <source>
        <dbReference type="EMBL" id="KAH8000904.1"/>
    </source>
</evidence>
<keyword evidence="2" id="KW-1185">Reference proteome</keyword>
<dbReference type="EMBL" id="CM037618">
    <property type="protein sequence ID" value="KAH8000904.1"/>
    <property type="molecule type" value="Genomic_DNA"/>
</dbReference>